<reference evidence="1 2" key="1">
    <citation type="journal article" date="2013" name="Genome Announc.">
        <title>Draft Genome Sequence of Strain JLT2015T, Belonging to the Family Sphingomonadaceae of the Alphaproteobacteria.</title>
        <authorList>
            <person name="Tang K."/>
            <person name="Liu K."/>
            <person name="Li S."/>
            <person name="Jiao N."/>
        </authorList>
    </citation>
    <scope>NUCLEOTIDE SEQUENCE [LARGE SCALE GENOMIC DNA]</scope>
    <source>
        <strain evidence="1 2">JLT2015</strain>
    </source>
</reference>
<dbReference type="EMBL" id="AMRV01000005">
    <property type="protein sequence ID" value="EMD82773.1"/>
    <property type="molecule type" value="Genomic_DNA"/>
</dbReference>
<evidence type="ECO:0000313" key="2">
    <source>
        <dbReference type="Proteomes" id="UP000011717"/>
    </source>
</evidence>
<evidence type="ECO:0000313" key="1">
    <source>
        <dbReference type="EMBL" id="EMD82773.1"/>
    </source>
</evidence>
<dbReference type="Proteomes" id="UP000011717">
    <property type="component" value="Unassembled WGS sequence"/>
</dbReference>
<protein>
    <submittedName>
        <fullName evidence="1">Uncharacterized protein</fullName>
    </submittedName>
</protein>
<proteinExistence type="predicted"/>
<name>M2U466_9SPHN</name>
<sequence>MFRRALFSADSVKRPLAATDQSPAADRFGSDSVFPDVRAF</sequence>
<gene>
    <name evidence="1" type="ORF">C725_1813</name>
</gene>
<keyword evidence="2" id="KW-1185">Reference proteome</keyword>
<dbReference type="AlphaFoldDB" id="M2U466"/>
<comment type="caution">
    <text evidence="1">The sequence shown here is derived from an EMBL/GenBank/DDBJ whole genome shotgun (WGS) entry which is preliminary data.</text>
</comment>
<organism evidence="1 2">
    <name type="scientific">Pacificimonas flava</name>
    <dbReference type="NCBI Taxonomy" id="1234595"/>
    <lineage>
        <taxon>Bacteria</taxon>
        <taxon>Pseudomonadati</taxon>
        <taxon>Pseudomonadota</taxon>
        <taxon>Alphaproteobacteria</taxon>
        <taxon>Sphingomonadales</taxon>
        <taxon>Sphingosinicellaceae</taxon>
        <taxon>Pacificimonas</taxon>
    </lineage>
</organism>
<accession>M2U466</accession>